<dbReference type="Gene3D" id="3.30.70.2390">
    <property type="match status" value="1"/>
</dbReference>
<accession>A0ABP4Q7P7</accession>
<keyword evidence="1" id="KW-0812">Transmembrane</keyword>
<keyword evidence="4" id="KW-1185">Reference proteome</keyword>
<evidence type="ECO:0000313" key="3">
    <source>
        <dbReference type="EMBL" id="GAA1603018.1"/>
    </source>
</evidence>
<feature type="domain" description="LytR/CpsA/Psr regulator C-terminal" evidence="2">
    <location>
        <begin position="63"/>
        <end position="150"/>
    </location>
</feature>
<dbReference type="Pfam" id="PF13399">
    <property type="entry name" value="LytR_C"/>
    <property type="match status" value="1"/>
</dbReference>
<reference evidence="4" key="1">
    <citation type="journal article" date="2019" name="Int. J. Syst. Evol. Microbiol.">
        <title>The Global Catalogue of Microorganisms (GCM) 10K type strain sequencing project: providing services to taxonomists for standard genome sequencing and annotation.</title>
        <authorList>
            <consortium name="The Broad Institute Genomics Platform"/>
            <consortium name="The Broad Institute Genome Sequencing Center for Infectious Disease"/>
            <person name="Wu L."/>
            <person name="Ma J."/>
        </authorList>
    </citation>
    <scope>NUCLEOTIDE SEQUENCE [LARGE SCALE GENOMIC DNA]</scope>
    <source>
        <strain evidence="4">JCM 14969</strain>
    </source>
</reference>
<dbReference type="EMBL" id="BAAAOS010000053">
    <property type="protein sequence ID" value="GAA1603018.1"/>
    <property type="molecule type" value="Genomic_DNA"/>
</dbReference>
<gene>
    <name evidence="3" type="ORF">GCM10009789_66310</name>
</gene>
<sequence length="187" mass="19841">MSALQPQPRPHSRIHWRTPITMVVLLSLLIGGAWWGWNSLTQSSAEPNCVEQKLANNRLVPKQVVVNVYNGGAKAGTAASVAELLKKRGFNIGKIANEPKGDKYEGVAIRGAAADGPELALVAGQVVQKPQLTADARPDHTVDLVVGHGFTALRDKGVPSIAVKPDSVHCLPIVHAPQPIPSGQNPN</sequence>
<comment type="caution">
    <text evidence="3">The sequence shown here is derived from an EMBL/GenBank/DDBJ whole genome shotgun (WGS) entry which is preliminary data.</text>
</comment>
<dbReference type="Proteomes" id="UP001500393">
    <property type="component" value="Unassembled WGS sequence"/>
</dbReference>
<keyword evidence="1" id="KW-1133">Transmembrane helix</keyword>
<evidence type="ECO:0000313" key="4">
    <source>
        <dbReference type="Proteomes" id="UP001500393"/>
    </source>
</evidence>
<keyword evidence="1" id="KW-0472">Membrane</keyword>
<protein>
    <recommendedName>
        <fullName evidence="2">LytR/CpsA/Psr regulator C-terminal domain-containing protein</fullName>
    </recommendedName>
</protein>
<dbReference type="RefSeq" id="WP_344220688.1">
    <property type="nucleotide sequence ID" value="NZ_BAAAOS010000053.1"/>
</dbReference>
<dbReference type="InterPro" id="IPR027381">
    <property type="entry name" value="LytR/CpsA/Psr_C"/>
</dbReference>
<name>A0ABP4Q7P7_9ACTN</name>
<organism evidence="3 4">
    <name type="scientific">Kribbella sancticallisti</name>
    <dbReference type="NCBI Taxonomy" id="460087"/>
    <lineage>
        <taxon>Bacteria</taxon>
        <taxon>Bacillati</taxon>
        <taxon>Actinomycetota</taxon>
        <taxon>Actinomycetes</taxon>
        <taxon>Propionibacteriales</taxon>
        <taxon>Kribbellaceae</taxon>
        <taxon>Kribbella</taxon>
    </lineage>
</organism>
<proteinExistence type="predicted"/>
<evidence type="ECO:0000259" key="2">
    <source>
        <dbReference type="Pfam" id="PF13399"/>
    </source>
</evidence>
<evidence type="ECO:0000256" key="1">
    <source>
        <dbReference type="SAM" id="Phobius"/>
    </source>
</evidence>
<feature type="transmembrane region" description="Helical" evidence="1">
    <location>
        <begin position="20"/>
        <end position="37"/>
    </location>
</feature>